<feature type="transmembrane region" description="Helical" evidence="1">
    <location>
        <begin position="178"/>
        <end position="201"/>
    </location>
</feature>
<feature type="transmembrane region" description="Helical" evidence="1">
    <location>
        <begin position="96"/>
        <end position="120"/>
    </location>
</feature>
<feature type="transmembrane region" description="Helical" evidence="1">
    <location>
        <begin position="221"/>
        <end position="243"/>
    </location>
</feature>
<reference evidence="2 3" key="1">
    <citation type="submission" date="2018-04" db="EMBL/GenBank/DDBJ databases">
        <authorList>
            <person name="Zhang X."/>
            <person name="Yuan J."/>
            <person name="Li F."/>
            <person name="Xiang J."/>
        </authorList>
    </citation>
    <scope>NUCLEOTIDE SEQUENCE [LARGE SCALE GENOMIC DNA]</scope>
    <source>
        <tissue evidence="2">Muscle</tissue>
    </source>
</reference>
<sequence>MQSIKPASDCPLLPFIIEYSFLFAISCRYLFPSSFFILPLYRLFLLFITVVVRSCYLLPCYFPFPSCSVPSLLLPVSIILLSSSTLPFPPPFHLPFLFFLFCFPSSQVSFSISPLLPYIFLSSITPTPFLHSPFFSSLSSPPSPLFLSSFVIAQILSPLPSLLLLFSPLSPLISLFPLFYPYFSLPSLSIFFLSFLSPSSFPLATLFPSFSPHFSLPFTSLFLPFPSFSSHISLSFFLLSLYLPLARPLYLPLPSLFPSSFSSPLSSPLLSPFIPSPLISPILPLPLFLPLSSLPLFLPLLFSLSSLFPFSFPSHHRSSTYLYLLFPSDFQLLKRDFLCLLLSLSPSPPLLLPFPKLCQTSSLFFLFFLPSPHLLKHLSSSLSSPPSLPTLNLNRSFLSFLYPFFIAPSSFLPPFFLIKKMFSFLSPFSIF</sequence>
<protein>
    <submittedName>
        <fullName evidence="2">Uncharacterized protein</fullName>
    </submittedName>
</protein>
<feature type="transmembrane region" description="Helical" evidence="1">
    <location>
        <begin position="12"/>
        <end position="31"/>
    </location>
</feature>
<keyword evidence="1" id="KW-0472">Membrane</keyword>
<dbReference type="EMBL" id="QCYY01002717">
    <property type="protein sequence ID" value="ROT68121.1"/>
    <property type="molecule type" value="Genomic_DNA"/>
</dbReference>
<dbReference type="Proteomes" id="UP000283509">
    <property type="component" value="Unassembled WGS sequence"/>
</dbReference>
<accession>A0A423SV83</accession>
<dbReference type="AlphaFoldDB" id="A0A423SV83"/>
<reference evidence="2 3" key="2">
    <citation type="submission" date="2019-01" db="EMBL/GenBank/DDBJ databases">
        <title>The decoding of complex shrimp genome reveals the adaptation for benthos swimmer, frequently molting mechanism and breeding impact on genome.</title>
        <authorList>
            <person name="Sun Y."/>
            <person name="Gao Y."/>
            <person name="Yu Y."/>
        </authorList>
    </citation>
    <scope>NUCLEOTIDE SEQUENCE [LARGE SCALE GENOMIC DNA]</scope>
    <source>
        <tissue evidence="2">Muscle</tissue>
    </source>
</reference>
<organism evidence="2 3">
    <name type="scientific">Penaeus vannamei</name>
    <name type="common">Whiteleg shrimp</name>
    <name type="synonym">Litopenaeus vannamei</name>
    <dbReference type="NCBI Taxonomy" id="6689"/>
    <lineage>
        <taxon>Eukaryota</taxon>
        <taxon>Metazoa</taxon>
        <taxon>Ecdysozoa</taxon>
        <taxon>Arthropoda</taxon>
        <taxon>Crustacea</taxon>
        <taxon>Multicrustacea</taxon>
        <taxon>Malacostraca</taxon>
        <taxon>Eumalacostraca</taxon>
        <taxon>Eucarida</taxon>
        <taxon>Decapoda</taxon>
        <taxon>Dendrobranchiata</taxon>
        <taxon>Penaeoidea</taxon>
        <taxon>Penaeidae</taxon>
        <taxon>Penaeus</taxon>
    </lineage>
</organism>
<feature type="transmembrane region" description="Helical" evidence="1">
    <location>
        <begin position="395"/>
        <end position="418"/>
    </location>
</feature>
<keyword evidence="1" id="KW-0812">Transmembrane</keyword>
<keyword evidence="1" id="KW-1133">Transmembrane helix</keyword>
<evidence type="ECO:0000313" key="3">
    <source>
        <dbReference type="Proteomes" id="UP000283509"/>
    </source>
</evidence>
<proteinExistence type="predicted"/>
<feature type="transmembrane region" description="Helical" evidence="1">
    <location>
        <begin position="145"/>
        <end position="166"/>
    </location>
</feature>
<evidence type="ECO:0000256" key="1">
    <source>
        <dbReference type="SAM" id="Phobius"/>
    </source>
</evidence>
<name>A0A423SV83_PENVA</name>
<evidence type="ECO:0000313" key="2">
    <source>
        <dbReference type="EMBL" id="ROT68121.1"/>
    </source>
</evidence>
<keyword evidence="3" id="KW-1185">Reference proteome</keyword>
<comment type="caution">
    <text evidence="2">The sequence shown here is derived from an EMBL/GenBank/DDBJ whole genome shotgun (WGS) entry which is preliminary data.</text>
</comment>
<gene>
    <name evidence="2" type="ORF">C7M84_013750</name>
</gene>
<feature type="transmembrane region" description="Helical" evidence="1">
    <location>
        <begin position="43"/>
        <end position="64"/>
    </location>
</feature>